<evidence type="ECO:0008006" key="4">
    <source>
        <dbReference type="Google" id="ProtNLM"/>
    </source>
</evidence>
<keyword evidence="1" id="KW-0732">Signal</keyword>
<dbReference type="KEGG" id="uam:UABAM_02631"/>
<feature type="signal peptide" evidence="1">
    <location>
        <begin position="1"/>
        <end position="18"/>
    </location>
</feature>
<feature type="chain" id="PRO_5024806189" description="Solute-binding protein family 3/N-terminal domain-containing protein" evidence="1">
    <location>
        <begin position="19"/>
        <end position="265"/>
    </location>
</feature>
<protein>
    <recommendedName>
        <fullName evidence="4">Solute-binding protein family 3/N-terminal domain-containing protein</fullName>
    </recommendedName>
</protein>
<gene>
    <name evidence="2" type="ORF">UABAM_02631</name>
</gene>
<evidence type="ECO:0000313" key="3">
    <source>
        <dbReference type="Proteomes" id="UP000326354"/>
    </source>
</evidence>
<dbReference type="Gene3D" id="3.40.190.10">
    <property type="entry name" value="Periplasmic binding protein-like II"/>
    <property type="match status" value="2"/>
</dbReference>
<evidence type="ECO:0000313" key="2">
    <source>
        <dbReference type="EMBL" id="BBM84274.1"/>
    </source>
</evidence>
<proteinExistence type="predicted"/>
<sequence>MKAMHLFFIFIVICCCNAQQIILIKPGGPASTKQAQQTMDTFAKTLSKLAKTKVTATYFNDESSAMKFINKNKPQLGIVSTAFYLKHYKNFNLQLQLQVYIQKQNKMNYVVAVAENSKINSLQSLRGKKVASNHLYEMDCLSHLFFRGNSNWKNHSATKSTSRPYSYVKRLFRGKMDAVILDNFQAESIQHLLNKQGKKIRIVLNSPAVPTMPVVSFGPSSSKVLEAMQKLQDDEQGKKLLQLFQIDSFGKVDSKAFAKLRQAKQ</sequence>
<dbReference type="SUPFAM" id="SSF53850">
    <property type="entry name" value="Periplasmic binding protein-like II"/>
    <property type="match status" value="1"/>
</dbReference>
<reference evidence="2 3" key="1">
    <citation type="submission" date="2019-08" db="EMBL/GenBank/DDBJ databases">
        <title>Complete genome sequence of Candidatus Uab amorphum.</title>
        <authorList>
            <person name="Shiratori T."/>
            <person name="Suzuki S."/>
            <person name="Kakizawa Y."/>
            <person name="Ishida K."/>
        </authorList>
    </citation>
    <scope>NUCLEOTIDE SEQUENCE [LARGE SCALE GENOMIC DNA]</scope>
    <source>
        <strain evidence="2 3">SRT547</strain>
    </source>
</reference>
<name>A0A5S9F4A6_UABAM</name>
<dbReference type="OrthoDB" id="5562708at2"/>
<dbReference type="RefSeq" id="WP_151968440.1">
    <property type="nucleotide sequence ID" value="NZ_AP019860.1"/>
</dbReference>
<dbReference type="Proteomes" id="UP000326354">
    <property type="component" value="Chromosome"/>
</dbReference>
<evidence type="ECO:0000256" key="1">
    <source>
        <dbReference type="SAM" id="SignalP"/>
    </source>
</evidence>
<accession>A0A5S9F4A6</accession>
<keyword evidence="3" id="KW-1185">Reference proteome</keyword>
<dbReference type="EMBL" id="AP019860">
    <property type="protein sequence ID" value="BBM84274.1"/>
    <property type="molecule type" value="Genomic_DNA"/>
</dbReference>
<dbReference type="Pfam" id="PF12974">
    <property type="entry name" value="Phosphonate-bd"/>
    <property type="match status" value="1"/>
</dbReference>
<organism evidence="2 3">
    <name type="scientific">Uabimicrobium amorphum</name>
    <dbReference type="NCBI Taxonomy" id="2596890"/>
    <lineage>
        <taxon>Bacteria</taxon>
        <taxon>Pseudomonadati</taxon>
        <taxon>Planctomycetota</taxon>
        <taxon>Candidatus Uabimicrobiia</taxon>
        <taxon>Candidatus Uabimicrobiales</taxon>
        <taxon>Candidatus Uabimicrobiaceae</taxon>
        <taxon>Candidatus Uabimicrobium</taxon>
    </lineage>
</organism>
<dbReference type="AlphaFoldDB" id="A0A5S9F4A6"/>